<evidence type="ECO:0000313" key="4">
    <source>
        <dbReference type="EMBL" id="CAB4182060.1"/>
    </source>
</evidence>
<dbReference type="EMBL" id="LR797518">
    <property type="protein sequence ID" value="CAB4222573.1"/>
    <property type="molecule type" value="Genomic_DNA"/>
</dbReference>
<accession>A0A6J5Q5W2</accession>
<organism evidence="3">
    <name type="scientific">uncultured Caudovirales phage</name>
    <dbReference type="NCBI Taxonomy" id="2100421"/>
    <lineage>
        <taxon>Viruses</taxon>
        <taxon>Duplodnaviria</taxon>
        <taxon>Heunggongvirae</taxon>
        <taxon>Uroviricota</taxon>
        <taxon>Caudoviricetes</taxon>
        <taxon>Peduoviridae</taxon>
        <taxon>Maltschvirus</taxon>
        <taxon>Maltschvirus maltsch</taxon>
    </lineage>
</organism>
<dbReference type="InterPro" id="IPR029062">
    <property type="entry name" value="Class_I_gatase-like"/>
</dbReference>
<protein>
    <submittedName>
        <fullName evidence="3">Biotin-protein ligase, N-terminal</fullName>
    </submittedName>
</protein>
<gene>
    <name evidence="4" type="ORF">UFOVP1065_124</name>
    <name evidence="5" type="ORF">UFOVP1198_93</name>
    <name evidence="6" type="ORF">UFOVP1418_85</name>
    <name evidence="8" type="ORF">UFOVP1524_65</name>
    <name evidence="7" type="ORF">UFOVP1651_65</name>
    <name evidence="2" type="ORF">UFOVP908_43</name>
    <name evidence="3" type="ORF">UFOVP990_93</name>
</gene>
<feature type="domain" description="Biotin-protein ligase N-terminal" evidence="1">
    <location>
        <begin position="5"/>
        <end position="51"/>
    </location>
</feature>
<dbReference type="SUPFAM" id="SSF52317">
    <property type="entry name" value="Class I glutamine amidotransferase-like"/>
    <property type="match status" value="1"/>
</dbReference>
<dbReference type="Gene3D" id="3.40.50.880">
    <property type="match status" value="1"/>
</dbReference>
<evidence type="ECO:0000313" key="5">
    <source>
        <dbReference type="EMBL" id="CAB4190707.1"/>
    </source>
</evidence>
<keyword evidence="3" id="KW-0436">Ligase</keyword>
<name>A0A6J5Q5W2_9CAUD</name>
<dbReference type="EMBL" id="LR797157">
    <property type="protein sequence ID" value="CAB4190707.1"/>
    <property type="molecule type" value="Genomic_DNA"/>
</dbReference>
<evidence type="ECO:0000313" key="3">
    <source>
        <dbReference type="EMBL" id="CAB4176928.1"/>
    </source>
</evidence>
<dbReference type="Pfam" id="PF09825">
    <property type="entry name" value="BPL_N"/>
    <property type="match status" value="1"/>
</dbReference>
<evidence type="ECO:0000259" key="1">
    <source>
        <dbReference type="Pfam" id="PF09825"/>
    </source>
</evidence>
<proteinExistence type="predicted"/>
<reference evidence="3" key="1">
    <citation type="submission" date="2020-05" db="EMBL/GenBank/DDBJ databases">
        <authorList>
            <person name="Chiriac C."/>
            <person name="Salcher M."/>
            <person name="Ghai R."/>
            <person name="Kavagutti S V."/>
        </authorList>
    </citation>
    <scope>NUCLEOTIDE SEQUENCE</scope>
</reference>
<dbReference type="EMBL" id="LR796860">
    <property type="protein sequence ID" value="CAB4170385.1"/>
    <property type="molecule type" value="Genomic_DNA"/>
</dbReference>
<sequence>MDGVFFPGGIGDSDSYHDFFTRRKANAIADFIARGGRYVGICMGAYWAGSRYFDLLDKVDAVQYIKRETSEIRRSYGTIAQVKWNRHKPDQSTELMFFYDGCTFVGDGEYELVATYLNNNPMAIIQGNIGLIGCHPESEEFWYEAPYQYIGRYWHNGKHHSLLLDFVNKLMDR</sequence>
<evidence type="ECO:0000313" key="2">
    <source>
        <dbReference type="EMBL" id="CAB4170385.1"/>
    </source>
</evidence>
<evidence type="ECO:0000313" key="8">
    <source>
        <dbReference type="EMBL" id="CAB5227686.1"/>
    </source>
</evidence>
<dbReference type="InterPro" id="IPR019197">
    <property type="entry name" value="Biotin-prot_ligase_N"/>
</dbReference>
<evidence type="ECO:0000313" key="7">
    <source>
        <dbReference type="EMBL" id="CAB4222573.1"/>
    </source>
</evidence>
<dbReference type="EMBL" id="LR798378">
    <property type="protein sequence ID" value="CAB5227686.1"/>
    <property type="molecule type" value="Genomic_DNA"/>
</dbReference>
<dbReference type="EMBL" id="LR797369">
    <property type="protein sequence ID" value="CAB4211100.1"/>
    <property type="molecule type" value="Genomic_DNA"/>
</dbReference>
<dbReference type="EMBL" id="LR796945">
    <property type="protein sequence ID" value="CAB4176928.1"/>
    <property type="molecule type" value="Genomic_DNA"/>
</dbReference>
<dbReference type="EMBL" id="LR797021">
    <property type="protein sequence ID" value="CAB4182060.1"/>
    <property type="molecule type" value="Genomic_DNA"/>
</dbReference>
<dbReference type="GO" id="GO:0016874">
    <property type="term" value="F:ligase activity"/>
    <property type="evidence" value="ECO:0007669"/>
    <property type="project" value="UniProtKB-KW"/>
</dbReference>
<evidence type="ECO:0000313" key="6">
    <source>
        <dbReference type="EMBL" id="CAB4211100.1"/>
    </source>
</evidence>